<evidence type="ECO:0000256" key="2">
    <source>
        <dbReference type="ARBA" id="ARBA00000751"/>
    </source>
</evidence>
<dbReference type="RefSeq" id="WP_012408500.1">
    <property type="nucleotide sequence ID" value="NC_010628.1"/>
</dbReference>
<dbReference type="EnsemblBacteria" id="ACC80484">
    <property type="protein sequence ID" value="ACC80484"/>
    <property type="gene ID" value="Npun_F1822"/>
</dbReference>
<dbReference type="STRING" id="63737.Npun_F1822"/>
<dbReference type="InterPro" id="IPR012816">
    <property type="entry name" value="NADAR"/>
</dbReference>
<dbReference type="Pfam" id="PF08719">
    <property type="entry name" value="NADAR"/>
    <property type="match status" value="1"/>
</dbReference>
<dbReference type="InterPro" id="IPR037238">
    <property type="entry name" value="YbiA-like_sf"/>
</dbReference>
<evidence type="ECO:0000256" key="1">
    <source>
        <dbReference type="ARBA" id="ARBA00000022"/>
    </source>
</evidence>
<dbReference type="EMBL" id="CP001037">
    <property type="protein sequence ID" value="ACC80484.1"/>
    <property type="molecule type" value="Genomic_DNA"/>
</dbReference>
<evidence type="ECO:0000313" key="4">
    <source>
        <dbReference type="EMBL" id="ACC80484.1"/>
    </source>
</evidence>
<protein>
    <recommendedName>
        <fullName evidence="3">NADAR domain-containing protein</fullName>
    </recommendedName>
</protein>
<proteinExistence type="predicted"/>
<dbReference type="SUPFAM" id="SSF143990">
    <property type="entry name" value="YbiA-like"/>
    <property type="match status" value="1"/>
</dbReference>
<dbReference type="OrthoDB" id="67297at2"/>
<feature type="domain" description="NADAR" evidence="3">
    <location>
        <begin position="4"/>
        <end position="142"/>
    </location>
</feature>
<reference evidence="4 5" key="2">
    <citation type="journal article" date="2013" name="Plant Physiol.">
        <title>A Nostoc punctiforme Sugar Transporter Necessary to Establish a Cyanobacterium-Plant Symbiosis.</title>
        <authorList>
            <person name="Ekman M."/>
            <person name="Picossi S."/>
            <person name="Campbell E.L."/>
            <person name="Meeks J.C."/>
            <person name="Flores E."/>
        </authorList>
    </citation>
    <scope>NUCLEOTIDE SEQUENCE [LARGE SCALE GENOMIC DNA]</scope>
    <source>
        <strain evidence="5">ATCC 29133 / PCC 73102</strain>
    </source>
</reference>
<evidence type="ECO:0000259" key="3">
    <source>
        <dbReference type="Pfam" id="PF08719"/>
    </source>
</evidence>
<dbReference type="Gene3D" id="1.10.357.40">
    <property type="entry name" value="YbiA-like"/>
    <property type="match status" value="1"/>
</dbReference>
<dbReference type="NCBIfam" id="TIGR02464">
    <property type="entry name" value="ribofla_fusion"/>
    <property type="match status" value="1"/>
</dbReference>
<evidence type="ECO:0000313" key="5">
    <source>
        <dbReference type="Proteomes" id="UP000001191"/>
    </source>
</evidence>
<keyword evidence="5" id="KW-1185">Reference proteome</keyword>
<comment type="catalytic activity">
    <reaction evidence="1">
        <text>5-amino-6-(5-phospho-D-ribosylamino)uracil + H2O = 5,6-diaminouracil + D-ribose 5-phosphate</text>
        <dbReference type="Rhea" id="RHEA:55020"/>
        <dbReference type="ChEBI" id="CHEBI:15377"/>
        <dbReference type="ChEBI" id="CHEBI:46252"/>
        <dbReference type="ChEBI" id="CHEBI:58453"/>
        <dbReference type="ChEBI" id="CHEBI:78346"/>
    </reaction>
</comment>
<reference evidence="5" key="1">
    <citation type="submission" date="2008-04" db="EMBL/GenBank/DDBJ databases">
        <title>Complete sequence of chromosome of Nostoc punctiforme ATCC 29133.</title>
        <authorList>
            <consortium name="US DOE Joint Genome Institute"/>
            <person name="Copeland A."/>
            <person name="Lucas S."/>
            <person name="Lapidus A."/>
            <person name="Glavina del Rio T."/>
            <person name="Dalin E."/>
            <person name="Tice H."/>
            <person name="Pitluck S."/>
            <person name="Chain P."/>
            <person name="Malfatti S."/>
            <person name="Shin M."/>
            <person name="Vergez L."/>
            <person name="Schmutz J."/>
            <person name="Larimer F."/>
            <person name="Land M."/>
            <person name="Hauser L."/>
            <person name="Kyrpides N."/>
            <person name="Kim E."/>
            <person name="Meeks J.C."/>
            <person name="Elhai J."/>
            <person name="Campbell E.L."/>
            <person name="Thiel T."/>
            <person name="Longmire J."/>
            <person name="Potts M."/>
            <person name="Atlas R."/>
        </authorList>
    </citation>
    <scope>NUCLEOTIDE SEQUENCE [LARGE SCALE GENOMIC DNA]</scope>
    <source>
        <strain evidence="5">ATCC 29133 / PCC 73102</strain>
    </source>
</reference>
<sequence>MTIYFYSTREEYGCFSNFSPHGFQLDGMYWSTSEHYFQAQKFVDTPHVELIRQVKTPKDAARMGRERTRPLRQDWEQVKDDIMRQAVLCKFQTHTDIRNILLSTGNAEIVENSPIDFYWGCGADGSGKNILGKILMEVRESLNYKYSADVDRRSVK</sequence>
<dbReference type="CDD" id="cd15457">
    <property type="entry name" value="NADAR"/>
    <property type="match status" value="1"/>
</dbReference>
<gene>
    <name evidence="4" type="ordered locus">Npun_F1822</name>
</gene>
<dbReference type="KEGG" id="npu:Npun_F1822"/>
<dbReference type="Proteomes" id="UP000001191">
    <property type="component" value="Chromosome"/>
</dbReference>
<name>B2J2Q3_NOSP7</name>
<dbReference type="eggNOG" id="COG3236">
    <property type="taxonomic scope" value="Bacteria"/>
</dbReference>
<organism evidence="4 5">
    <name type="scientific">Nostoc punctiforme (strain ATCC 29133 / PCC 73102)</name>
    <dbReference type="NCBI Taxonomy" id="63737"/>
    <lineage>
        <taxon>Bacteria</taxon>
        <taxon>Bacillati</taxon>
        <taxon>Cyanobacteriota</taxon>
        <taxon>Cyanophyceae</taxon>
        <taxon>Nostocales</taxon>
        <taxon>Nostocaceae</taxon>
        <taxon>Nostoc</taxon>
    </lineage>
</organism>
<dbReference type="PhylomeDB" id="B2J2Q3"/>
<comment type="catalytic activity">
    <reaction evidence="2">
        <text>2,5-diamino-6-hydroxy-4-(5-phosphoribosylamino)-pyrimidine + H2O = 2,5,6-triamino-4-hydroxypyrimidine + D-ribose 5-phosphate</text>
        <dbReference type="Rhea" id="RHEA:23436"/>
        <dbReference type="ChEBI" id="CHEBI:15377"/>
        <dbReference type="ChEBI" id="CHEBI:58614"/>
        <dbReference type="ChEBI" id="CHEBI:78346"/>
        <dbReference type="ChEBI" id="CHEBI:137796"/>
    </reaction>
</comment>
<accession>B2J2Q3</accession>
<dbReference type="HOGENOM" id="CLU_084247_3_1_3"/>
<dbReference type="AlphaFoldDB" id="B2J2Q3"/>